<organism evidence="3 4">
    <name type="scientific">Candidatus Marinarcus aquaticus</name>
    <dbReference type="NCBI Taxonomy" id="2044504"/>
    <lineage>
        <taxon>Bacteria</taxon>
        <taxon>Pseudomonadati</taxon>
        <taxon>Campylobacterota</taxon>
        <taxon>Epsilonproteobacteria</taxon>
        <taxon>Campylobacterales</taxon>
        <taxon>Arcobacteraceae</taxon>
        <taxon>Candidatus Marinarcus</taxon>
    </lineage>
</organism>
<feature type="domain" description="GmrSD restriction endonucleases C-terminal" evidence="2">
    <location>
        <begin position="413"/>
        <end position="551"/>
    </location>
</feature>
<evidence type="ECO:0000313" key="3">
    <source>
        <dbReference type="EMBL" id="RXJ57948.1"/>
    </source>
</evidence>
<dbReference type="InterPro" id="IPR011089">
    <property type="entry name" value="GmrSD_C"/>
</dbReference>
<accession>A0A4Q0XQS2</accession>
<dbReference type="Pfam" id="PF07510">
    <property type="entry name" value="GmrSD_C"/>
    <property type="match status" value="1"/>
</dbReference>
<evidence type="ECO:0000313" key="4">
    <source>
        <dbReference type="Proteomes" id="UP000290657"/>
    </source>
</evidence>
<sequence length="687" mass="82535">MKAKERRFLHFLEGSDKHFVIPVYQRNYDWKQEHCKQLFNDLIDVSENSRTHFLGSLVSIYNDNGEDREYLIIDGQQRVTTLSLCLLAMYKIIEKELLDTTIKKEQIKDEYLINKYSNDEKKIRLKPVKNDKEAFSALFKDEEDFIENSNITINYKYFYNRILEEEISLEQLFAAIRQLVIVEIELKNGEDDPQLIFESLNSTGLDLTEADKVRNFILMKETPSKQEEFYNDYWNRIEKNTNYNVSDFIRDYLTIKERAIPNKNKVYFHFKKYVNENFFTIEDIDNVEPLLKDLLQFSKYYKAIINSSSNSNTISKIIYKINKLESIVTYPFIMEVMHDKEEKIINEQDVESILNIIVNYVFRRLICEVPTNALNKIFMVLGREIKRYNNYENNYVDIFKYVLVKKRLSQRFPENDEFSEKIMLKDIYNFKNKNKLFLLEQLENYNNKERVELEHLINNNELTIEHIMPRKLNNKWRNMLGEKHDEIYHKYLHTIGNITLTGYNSEMSNRPFQEKRDMEKGFKHSRLYLNEYIKECEIWNENTIIQRANILKDRALKIWEYPSTNFIPEEDNEKFKLYTLSDEDVSFAGEKIITYRFMDEKEKSVKSWKEFFIDVNLELSELDQVKFKQIVFEHHYDYDGVSKDKDSFAIDGFHMYTNLSADSILTRLRILVDKIGFDLDDISFTIK</sequence>
<dbReference type="OrthoDB" id="9798761at2"/>
<dbReference type="EMBL" id="PDKN01000003">
    <property type="protein sequence ID" value="RXJ57948.1"/>
    <property type="molecule type" value="Genomic_DNA"/>
</dbReference>
<comment type="caution">
    <text evidence="3">The sequence shown here is derived from an EMBL/GenBank/DDBJ whole genome shotgun (WGS) entry which is preliminary data.</text>
</comment>
<evidence type="ECO:0000259" key="2">
    <source>
        <dbReference type="Pfam" id="PF07510"/>
    </source>
</evidence>
<dbReference type="PANTHER" id="PTHR35149">
    <property type="entry name" value="SLL5132 PROTEIN"/>
    <property type="match status" value="1"/>
</dbReference>
<evidence type="ECO:0008006" key="5">
    <source>
        <dbReference type="Google" id="ProtNLM"/>
    </source>
</evidence>
<keyword evidence="4" id="KW-1185">Reference proteome</keyword>
<dbReference type="AlphaFoldDB" id="A0A4Q0XQS2"/>
<dbReference type="PANTHER" id="PTHR35149:SF2">
    <property type="entry name" value="DUF262 DOMAIN-CONTAINING PROTEIN"/>
    <property type="match status" value="1"/>
</dbReference>
<feature type="domain" description="GmrSD restriction endonucleases N-terminal" evidence="1">
    <location>
        <begin position="11"/>
        <end position="217"/>
    </location>
</feature>
<gene>
    <name evidence="3" type="ORF">CRV04_05425</name>
</gene>
<evidence type="ECO:0000259" key="1">
    <source>
        <dbReference type="Pfam" id="PF03235"/>
    </source>
</evidence>
<dbReference type="Proteomes" id="UP000290657">
    <property type="component" value="Unassembled WGS sequence"/>
</dbReference>
<proteinExistence type="predicted"/>
<reference evidence="3 4" key="1">
    <citation type="submission" date="2017-10" db="EMBL/GenBank/DDBJ databases">
        <title>Genomics of the genus Arcobacter.</title>
        <authorList>
            <person name="Perez-Cataluna A."/>
            <person name="Figueras M.J."/>
        </authorList>
    </citation>
    <scope>NUCLEOTIDE SEQUENCE [LARGE SCALE GENOMIC DNA]</scope>
    <source>
        <strain evidence="3 4">CECT 8987</strain>
    </source>
</reference>
<dbReference type="InterPro" id="IPR004919">
    <property type="entry name" value="GmrSD_N"/>
</dbReference>
<protein>
    <recommendedName>
        <fullName evidence="5">DUF262 domain-containing protein</fullName>
    </recommendedName>
</protein>
<name>A0A4Q0XQS2_9BACT</name>
<dbReference type="RefSeq" id="WP_128995811.1">
    <property type="nucleotide sequence ID" value="NZ_PDKN01000003.1"/>
</dbReference>
<dbReference type="Pfam" id="PF03235">
    <property type="entry name" value="GmrSD_N"/>
    <property type="match status" value="1"/>
</dbReference>